<evidence type="ECO:0000313" key="3">
    <source>
        <dbReference type="Proteomes" id="UP000284842"/>
    </source>
</evidence>
<proteinExistence type="predicted"/>
<feature type="compositionally biased region" description="Polar residues" evidence="1">
    <location>
        <begin position="127"/>
        <end position="142"/>
    </location>
</feature>
<reference evidence="2 3" key="1">
    <citation type="journal article" date="2018" name="Evol. Lett.">
        <title>Horizontal gene cluster transfer increased hallucinogenic mushroom diversity.</title>
        <authorList>
            <person name="Reynolds H.T."/>
            <person name="Vijayakumar V."/>
            <person name="Gluck-Thaler E."/>
            <person name="Korotkin H.B."/>
            <person name="Matheny P.B."/>
            <person name="Slot J.C."/>
        </authorList>
    </citation>
    <scope>NUCLEOTIDE SEQUENCE [LARGE SCALE GENOMIC DNA]</scope>
    <source>
        <strain evidence="2 3">2629</strain>
    </source>
</reference>
<comment type="caution">
    <text evidence="2">The sequence shown here is derived from an EMBL/GenBank/DDBJ whole genome shotgun (WGS) entry which is preliminary data.</text>
</comment>
<dbReference type="InParanoid" id="A0A409X432"/>
<dbReference type="Proteomes" id="UP000284842">
    <property type="component" value="Unassembled WGS sequence"/>
</dbReference>
<feature type="region of interest" description="Disordered" evidence="1">
    <location>
        <begin position="97"/>
        <end position="142"/>
    </location>
</feature>
<dbReference type="AlphaFoldDB" id="A0A409X432"/>
<feature type="compositionally biased region" description="Polar residues" evidence="1">
    <location>
        <begin position="160"/>
        <end position="175"/>
    </location>
</feature>
<organism evidence="2 3">
    <name type="scientific">Panaeolus cyanescens</name>
    <dbReference type="NCBI Taxonomy" id="181874"/>
    <lineage>
        <taxon>Eukaryota</taxon>
        <taxon>Fungi</taxon>
        <taxon>Dikarya</taxon>
        <taxon>Basidiomycota</taxon>
        <taxon>Agaricomycotina</taxon>
        <taxon>Agaricomycetes</taxon>
        <taxon>Agaricomycetidae</taxon>
        <taxon>Agaricales</taxon>
        <taxon>Agaricineae</taxon>
        <taxon>Galeropsidaceae</taxon>
        <taxon>Panaeolus</taxon>
    </lineage>
</organism>
<feature type="compositionally biased region" description="Basic and acidic residues" evidence="1">
    <location>
        <begin position="97"/>
        <end position="112"/>
    </location>
</feature>
<feature type="region of interest" description="Disordered" evidence="1">
    <location>
        <begin position="159"/>
        <end position="183"/>
    </location>
</feature>
<sequence length="355" mass="40578">MFTDHYIQYRKSSLTLFPKVKTLPNDHFAMHIGDLLKYWGPLIKLSEFPGEQHNGALQKIKTNHHLQDLDFTMMRQICRQGRLRALVDKSRYPSLIRDQEGNTHDFDMHVDDTEPDDLNLNDGPGDSDNQSPQNTTANPSSFSASTLFKQALGFLRRDLSTPNRATSAESSSQTLSRKKPDTIPDKTYTSILQYLNDSPRDNKPFRHYAHFPHPLNSVVLPFKGIYRNHIYIHGKLYSPFSIHPGNSSMSFLRARTHPEPAIIQAIWTLEVDGVQRTFLIIQQPVALLPIDQQKNPYHQAPLLQVSLAYDEYEDPIVIEPDVVQGHVPYYKRPPGTFGIDRATVIMVDSLHRGRS</sequence>
<protein>
    <submittedName>
        <fullName evidence="2">Uncharacterized protein</fullName>
    </submittedName>
</protein>
<dbReference type="EMBL" id="NHTK01004699">
    <property type="protein sequence ID" value="PPQ85518.1"/>
    <property type="molecule type" value="Genomic_DNA"/>
</dbReference>
<name>A0A409X432_9AGAR</name>
<accession>A0A409X432</accession>
<keyword evidence="3" id="KW-1185">Reference proteome</keyword>
<gene>
    <name evidence="2" type="ORF">CVT24_010465</name>
</gene>
<dbReference type="OrthoDB" id="3247418at2759"/>
<evidence type="ECO:0000313" key="2">
    <source>
        <dbReference type="EMBL" id="PPQ85518.1"/>
    </source>
</evidence>
<evidence type="ECO:0000256" key="1">
    <source>
        <dbReference type="SAM" id="MobiDB-lite"/>
    </source>
</evidence>